<dbReference type="SUPFAM" id="SSF52540">
    <property type="entry name" value="P-loop containing nucleoside triphosphate hydrolases"/>
    <property type="match status" value="1"/>
</dbReference>
<keyword evidence="3 6" id="KW-0378">Hydrolase</keyword>
<dbReference type="GO" id="GO:0004176">
    <property type="term" value="F:ATP-dependent peptidase activity"/>
    <property type="evidence" value="ECO:0007669"/>
    <property type="project" value="UniProtKB-UniRule"/>
</dbReference>
<evidence type="ECO:0000256" key="3">
    <source>
        <dbReference type="ARBA" id="ARBA00022801"/>
    </source>
</evidence>
<dbReference type="InterPro" id="IPR008269">
    <property type="entry name" value="Lon_proteolytic"/>
</dbReference>
<dbReference type="InterPro" id="IPR003593">
    <property type="entry name" value="AAA+_ATPase"/>
</dbReference>
<dbReference type="AlphaFoldDB" id="A0A0D6EPR3"/>
<dbReference type="CDD" id="cd19500">
    <property type="entry name" value="RecA-like_Lon"/>
    <property type="match status" value="1"/>
</dbReference>
<dbReference type="OrthoDB" id="2411602at2759"/>
<sequence>MQHSLPDTLPILPLPPNQVLFPQLVISLQLATRHAVALVRSVIKVNSRPVYAPKALTNESQSQDAASSSSTGGASGSSALIIGCAPLKPVDALGMSSDDGFNGVKPAGETTNDSQGDDSVSRDDESTAGKDLKRSRKRKDWRNICRRQAAARGHLRIRHRCPHRFLAVLEGLSRISIDPSSYPSPALSAFYTARITHLPDPAPLSPSHSALLARLRTASTALLDTLESTDPLPPLFDRKLRTLLSRLSPASAATLVDSLVASLPISSTSGITHSDKCAILAVASSIDRVEKGVEILGRANESLKLAKRITERVDKTLNRRQREYVLMQQLLAIKQELDDLSAQDTSSTSRMPVKLGGGTARRTKLPVEKGMRPVVEDEEEDEVAELGKKVNEKAFSDEARIVALRELKRLKKTPQQGAEYGVIRNYLDTLLSLPWTSADATPLPLSRDFIAQARKKLDEDHYGLTKIKKRLLEWLAVLRLQQEQYELEHPAPLAPHAGSLPSPLAPLTDDSSTSTALVPYAPPSSSSPTLPSSARPPPPSSKSPIILLHGPPGVGKTSIARSLAEAMGRKFVRISLGGVRDEAEIRGHRRTYVGAMVGKIVAALRKAGTSNPVILLDEIDKMGHASHHGDPSAAMLEVLDPEQNWCFEDHYLGVPFVFFPPPSPHRETELFHCSRPSSIDLSAVLFIATANSLDTISDPLYDRMEAVELSGYVHDEKLHIARHKLLPKQLSANSLTPSLVSLSDSTLLHLITRYTREAGVRSLERQLGAVCRAKVVEYAEARDKVLESGTSVGVEDVVSKGYKVEVDEAELERILGRPRLEEEETDGELRVGVATGLAYQGSGNGGILHIETTLMPGTGLFHLTGQLGDVISESARLAFAWVRAHAYELGIAPRSDDNVFKNVDVHLHLPAGSIKKDGPSAGVAMVVAMVSLRCGHVHGGLSFCSRGQTVRSIPPTRGLAMTGEITLRGNVTPVGGIKEKVLAAHRAGITKIVLPLKNRQDVEADLPASVKDSVEFVFVRTIEDALEASLPQLNLLDGPRRRARFADSRL</sequence>
<dbReference type="Gene3D" id="1.10.8.60">
    <property type="match status" value="1"/>
</dbReference>
<feature type="compositionally biased region" description="Polar residues" evidence="7">
    <location>
        <begin position="109"/>
        <end position="118"/>
    </location>
</feature>
<organism evidence="9 10">
    <name type="scientific">Sporidiobolus salmonicolor</name>
    <name type="common">Yeast-like fungus</name>
    <name type="synonym">Sporobolomyces salmonicolor</name>
    <dbReference type="NCBI Taxonomy" id="5005"/>
    <lineage>
        <taxon>Eukaryota</taxon>
        <taxon>Fungi</taxon>
        <taxon>Dikarya</taxon>
        <taxon>Basidiomycota</taxon>
        <taxon>Pucciniomycotina</taxon>
        <taxon>Microbotryomycetes</taxon>
        <taxon>Sporidiobolales</taxon>
        <taxon>Sporidiobolaceae</taxon>
        <taxon>Sporobolomyces</taxon>
    </lineage>
</organism>
<evidence type="ECO:0000256" key="5">
    <source>
        <dbReference type="ARBA" id="ARBA00022840"/>
    </source>
</evidence>
<keyword evidence="2" id="KW-0547">Nucleotide-binding</keyword>
<dbReference type="GO" id="GO:0030163">
    <property type="term" value="P:protein catabolic process"/>
    <property type="evidence" value="ECO:0007669"/>
    <property type="project" value="InterPro"/>
</dbReference>
<dbReference type="SMART" id="SM00382">
    <property type="entry name" value="AAA"/>
    <property type="match status" value="1"/>
</dbReference>
<dbReference type="SUPFAM" id="SSF54211">
    <property type="entry name" value="Ribosomal protein S5 domain 2-like"/>
    <property type="match status" value="1"/>
</dbReference>
<dbReference type="Gene3D" id="3.40.50.300">
    <property type="entry name" value="P-loop containing nucleotide triphosphate hydrolases"/>
    <property type="match status" value="1"/>
</dbReference>
<accession>A0A0D6EPR3</accession>
<dbReference type="Pfam" id="PF00004">
    <property type="entry name" value="AAA"/>
    <property type="match status" value="1"/>
</dbReference>
<dbReference type="EMBL" id="CENE01000017">
    <property type="protein sequence ID" value="CEQ41778.1"/>
    <property type="molecule type" value="Genomic_DNA"/>
</dbReference>
<protein>
    <submittedName>
        <fullName evidence="9">SPOSA6832_03523-mRNA-1:cds</fullName>
    </submittedName>
</protein>
<keyword evidence="4 6" id="KW-0720">Serine protease</keyword>
<dbReference type="Proteomes" id="UP000243876">
    <property type="component" value="Unassembled WGS sequence"/>
</dbReference>
<dbReference type="InterPro" id="IPR014721">
    <property type="entry name" value="Ribsml_uS5_D2-typ_fold_subgr"/>
</dbReference>
<reference evidence="10" key="1">
    <citation type="submission" date="2015-02" db="EMBL/GenBank/DDBJ databases">
        <authorList>
            <person name="Gon?alves P."/>
        </authorList>
    </citation>
    <scope>NUCLEOTIDE SEQUENCE [LARGE SCALE GENOMIC DNA]</scope>
</reference>
<dbReference type="InterPro" id="IPR008268">
    <property type="entry name" value="Peptidase_S16_AS"/>
</dbReference>
<comment type="similarity">
    <text evidence="6">Belongs to the peptidase S16 family.</text>
</comment>
<evidence type="ECO:0000256" key="6">
    <source>
        <dbReference type="PROSITE-ProRule" id="PRU01122"/>
    </source>
</evidence>
<evidence type="ECO:0000256" key="4">
    <source>
        <dbReference type="ARBA" id="ARBA00022825"/>
    </source>
</evidence>
<feature type="active site" evidence="6">
    <location>
        <position position="980"/>
    </location>
</feature>
<keyword evidence="10" id="KW-1185">Reference proteome</keyword>
<feature type="domain" description="Lon proteolytic" evidence="8">
    <location>
        <begin position="828"/>
        <end position="1032"/>
    </location>
</feature>
<evidence type="ECO:0000256" key="1">
    <source>
        <dbReference type="ARBA" id="ARBA00022670"/>
    </source>
</evidence>
<dbReference type="PANTHER" id="PTHR10046">
    <property type="entry name" value="ATP DEPENDENT LON PROTEASE FAMILY MEMBER"/>
    <property type="match status" value="1"/>
</dbReference>
<name>A0A0D6EPR3_SPOSA</name>
<dbReference type="InterPro" id="IPR027417">
    <property type="entry name" value="P-loop_NTPase"/>
</dbReference>
<dbReference type="Gene3D" id="1.20.58.1480">
    <property type="match status" value="1"/>
</dbReference>
<evidence type="ECO:0000256" key="7">
    <source>
        <dbReference type="SAM" id="MobiDB-lite"/>
    </source>
</evidence>
<feature type="compositionally biased region" description="Low complexity" evidence="7">
    <location>
        <begin position="523"/>
        <end position="533"/>
    </location>
</feature>
<dbReference type="PRINTS" id="PR00830">
    <property type="entry name" value="ENDOLAPTASE"/>
</dbReference>
<feature type="active site" evidence="6">
    <location>
        <position position="920"/>
    </location>
</feature>
<proteinExistence type="inferred from homology"/>
<dbReference type="InterPro" id="IPR054594">
    <property type="entry name" value="Lon_lid"/>
</dbReference>
<dbReference type="InterPro" id="IPR020568">
    <property type="entry name" value="Ribosomal_Su5_D2-typ_SF"/>
</dbReference>
<dbReference type="InterPro" id="IPR027065">
    <property type="entry name" value="Lon_Prtase"/>
</dbReference>
<feature type="compositionally biased region" description="Basic and acidic residues" evidence="7">
    <location>
        <begin position="119"/>
        <end position="132"/>
    </location>
</feature>
<feature type="region of interest" description="Disordered" evidence="7">
    <location>
        <begin position="98"/>
        <end position="139"/>
    </location>
</feature>
<dbReference type="Gene3D" id="1.20.5.5270">
    <property type="match status" value="1"/>
</dbReference>
<dbReference type="GO" id="GO:0006508">
    <property type="term" value="P:proteolysis"/>
    <property type="evidence" value="ECO:0007669"/>
    <property type="project" value="UniProtKB-KW"/>
</dbReference>
<dbReference type="Pfam" id="PF22667">
    <property type="entry name" value="Lon_lid"/>
    <property type="match status" value="1"/>
</dbReference>
<dbReference type="Pfam" id="PF05362">
    <property type="entry name" value="Lon_C"/>
    <property type="match status" value="1"/>
</dbReference>
<keyword evidence="1 6" id="KW-0645">Protease</keyword>
<dbReference type="GO" id="GO:0004252">
    <property type="term" value="F:serine-type endopeptidase activity"/>
    <property type="evidence" value="ECO:0007669"/>
    <property type="project" value="UniProtKB-UniRule"/>
</dbReference>
<dbReference type="PROSITE" id="PS01046">
    <property type="entry name" value="LON_SER"/>
    <property type="match status" value="1"/>
</dbReference>
<evidence type="ECO:0000313" key="10">
    <source>
        <dbReference type="Proteomes" id="UP000243876"/>
    </source>
</evidence>
<dbReference type="PROSITE" id="PS51786">
    <property type="entry name" value="LON_PROTEOLYTIC"/>
    <property type="match status" value="1"/>
</dbReference>
<evidence type="ECO:0000256" key="2">
    <source>
        <dbReference type="ARBA" id="ARBA00022741"/>
    </source>
</evidence>
<evidence type="ECO:0000259" key="8">
    <source>
        <dbReference type="PROSITE" id="PS51786"/>
    </source>
</evidence>
<dbReference type="GO" id="GO:0016887">
    <property type="term" value="F:ATP hydrolysis activity"/>
    <property type="evidence" value="ECO:0007669"/>
    <property type="project" value="InterPro"/>
</dbReference>
<keyword evidence="5" id="KW-0067">ATP-binding</keyword>
<evidence type="ECO:0000313" key="9">
    <source>
        <dbReference type="EMBL" id="CEQ41778.1"/>
    </source>
</evidence>
<dbReference type="InterPro" id="IPR003959">
    <property type="entry name" value="ATPase_AAA_core"/>
</dbReference>
<feature type="region of interest" description="Disordered" evidence="7">
    <location>
        <begin position="492"/>
        <end position="548"/>
    </location>
</feature>
<gene>
    <name evidence="9" type="primary">SPOSA6832_03523</name>
</gene>
<dbReference type="Gene3D" id="3.30.230.10">
    <property type="match status" value="1"/>
</dbReference>
<dbReference type="GO" id="GO:0005524">
    <property type="term" value="F:ATP binding"/>
    <property type="evidence" value="ECO:0007669"/>
    <property type="project" value="UniProtKB-KW"/>
</dbReference>